<dbReference type="SUPFAM" id="SSF56219">
    <property type="entry name" value="DNase I-like"/>
    <property type="match status" value="1"/>
</dbReference>
<dbReference type="GO" id="GO:0016874">
    <property type="term" value="F:ligase activity"/>
    <property type="evidence" value="ECO:0007669"/>
    <property type="project" value="UniProtKB-KW"/>
</dbReference>
<gene>
    <name evidence="13" type="ORF">C8A05DRAFT_12489</name>
</gene>
<dbReference type="InterPro" id="IPR043519">
    <property type="entry name" value="NT_sf"/>
</dbReference>
<evidence type="ECO:0000256" key="8">
    <source>
        <dbReference type="ARBA" id="ARBA00023242"/>
    </source>
</evidence>
<keyword evidence="13" id="KW-0436">Ligase</keyword>
<dbReference type="InterPro" id="IPR005135">
    <property type="entry name" value="Endo/exonuclease/phosphatase"/>
</dbReference>
<dbReference type="EMBL" id="MU855349">
    <property type="protein sequence ID" value="KAK3905699.1"/>
    <property type="molecule type" value="Genomic_DNA"/>
</dbReference>
<evidence type="ECO:0000256" key="4">
    <source>
        <dbReference type="ARBA" id="ARBA00022664"/>
    </source>
</evidence>
<dbReference type="Gene3D" id="3.30.460.10">
    <property type="entry name" value="Beta Polymerase, domain 2"/>
    <property type="match status" value="1"/>
</dbReference>
<accession>A0AAN6MSH3</accession>
<dbReference type="SUPFAM" id="SSF55144">
    <property type="entry name" value="LigT-like"/>
    <property type="match status" value="1"/>
</dbReference>
<dbReference type="GO" id="GO:1990817">
    <property type="term" value="F:poly(A) RNA polymerase activity"/>
    <property type="evidence" value="ECO:0007669"/>
    <property type="project" value="UniProtKB-EC"/>
</dbReference>
<dbReference type="AlphaFoldDB" id="A0AAN6MSH3"/>
<dbReference type="SUPFAM" id="SSF55003">
    <property type="entry name" value="PAP/Archaeal CCA-adding enzyme, C-terminal domain"/>
    <property type="match status" value="1"/>
</dbReference>
<protein>
    <recommendedName>
        <fullName evidence="3">polynucleotide adenylyltransferase</fullName>
        <ecNumber evidence="3">2.7.7.19</ecNumber>
    </recommendedName>
</protein>
<evidence type="ECO:0000259" key="10">
    <source>
        <dbReference type="Pfam" id="PF03372"/>
    </source>
</evidence>
<evidence type="ECO:0000313" key="14">
    <source>
        <dbReference type="Proteomes" id="UP001303889"/>
    </source>
</evidence>
<dbReference type="PANTHER" id="PTHR10682:SF23">
    <property type="entry name" value="POLYNUCLEOTIDE ADENYLYLTRANSFERASE"/>
    <property type="match status" value="1"/>
</dbReference>
<evidence type="ECO:0000256" key="3">
    <source>
        <dbReference type="ARBA" id="ARBA00012388"/>
    </source>
</evidence>
<feature type="compositionally biased region" description="Acidic residues" evidence="9">
    <location>
        <begin position="488"/>
        <end position="499"/>
    </location>
</feature>
<keyword evidence="5" id="KW-0808">Transferase</keyword>
<keyword evidence="8" id="KW-0539">Nucleus</keyword>
<evidence type="ECO:0000259" key="12">
    <source>
        <dbReference type="Pfam" id="PF04928"/>
    </source>
</evidence>
<dbReference type="GO" id="GO:0006397">
    <property type="term" value="P:mRNA processing"/>
    <property type="evidence" value="ECO:0007669"/>
    <property type="project" value="UniProtKB-KW"/>
</dbReference>
<dbReference type="InterPro" id="IPR009097">
    <property type="entry name" value="Cyclic_Pdiesterase"/>
</dbReference>
<evidence type="ECO:0000259" key="11">
    <source>
        <dbReference type="Pfam" id="PF04457"/>
    </source>
</evidence>
<dbReference type="Pfam" id="PF04928">
    <property type="entry name" value="PAP_central"/>
    <property type="match status" value="1"/>
</dbReference>
<feature type="region of interest" description="Disordered" evidence="9">
    <location>
        <begin position="484"/>
        <end position="506"/>
    </location>
</feature>
<dbReference type="Pfam" id="PF03372">
    <property type="entry name" value="Exo_endo_phos"/>
    <property type="match status" value="1"/>
</dbReference>
<evidence type="ECO:0000256" key="9">
    <source>
        <dbReference type="SAM" id="MobiDB-lite"/>
    </source>
</evidence>
<comment type="caution">
    <text evidence="13">The sequence shown here is derived from an EMBL/GenBank/DDBJ whole genome shotgun (WGS) entry which is preliminary data.</text>
</comment>
<dbReference type="InterPro" id="IPR036691">
    <property type="entry name" value="Endo/exonu/phosph_ase_sf"/>
</dbReference>
<evidence type="ECO:0000256" key="6">
    <source>
        <dbReference type="ARBA" id="ARBA00022741"/>
    </source>
</evidence>
<feature type="domain" description="MJ1316 RNA cyclic group end recognition" evidence="11">
    <location>
        <begin position="1136"/>
        <end position="1206"/>
    </location>
</feature>
<dbReference type="GO" id="GO:0005634">
    <property type="term" value="C:nucleus"/>
    <property type="evidence" value="ECO:0007669"/>
    <property type="project" value="UniProtKB-SubCell"/>
</dbReference>
<dbReference type="Gene3D" id="3.90.1140.10">
    <property type="entry name" value="Cyclic phosphodiesterase"/>
    <property type="match status" value="1"/>
</dbReference>
<dbReference type="Proteomes" id="UP001303889">
    <property type="component" value="Unassembled WGS sequence"/>
</dbReference>
<dbReference type="EC" id="2.7.7.19" evidence="3"/>
<reference evidence="13" key="1">
    <citation type="journal article" date="2023" name="Mol. Phylogenet. Evol.">
        <title>Genome-scale phylogeny and comparative genomics of the fungal order Sordariales.</title>
        <authorList>
            <person name="Hensen N."/>
            <person name="Bonometti L."/>
            <person name="Westerberg I."/>
            <person name="Brannstrom I.O."/>
            <person name="Guillou S."/>
            <person name="Cros-Aarteil S."/>
            <person name="Calhoun S."/>
            <person name="Haridas S."/>
            <person name="Kuo A."/>
            <person name="Mondo S."/>
            <person name="Pangilinan J."/>
            <person name="Riley R."/>
            <person name="LaButti K."/>
            <person name="Andreopoulos B."/>
            <person name="Lipzen A."/>
            <person name="Chen C."/>
            <person name="Yan M."/>
            <person name="Daum C."/>
            <person name="Ng V."/>
            <person name="Clum A."/>
            <person name="Steindorff A."/>
            <person name="Ohm R.A."/>
            <person name="Martin F."/>
            <person name="Silar P."/>
            <person name="Natvig D.O."/>
            <person name="Lalanne C."/>
            <person name="Gautier V."/>
            <person name="Ament-Velasquez S.L."/>
            <person name="Kruys A."/>
            <person name="Hutchinson M.I."/>
            <person name="Powell A.J."/>
            <person name="Barry K."/>
            <person name="Miller A.N."/>
            <person name="Grigoriev I.V."/>
            <person name="Debuchy R."/>
            <person name="Gladieux P."/>
            <person name="Hiltunen Thoren M."/>
            <person name="Johannesson H."/>
        </authorList>
    </citation>
    <scope>NUCLEOTIDE SEQUENCE</scope>
    <source>
        <strain evidence="13">CBS 103.79</strain>
    </source>
</reference>
<evidence type="ECO:0000313" key="13">
    <source>
        <dbReference type="EMBL" id="KAK3905699.1"/>
    </source>
</evidence>
<sequence length="1218" mass="134093">MAEPTPITSSTPESPNPEPSSTPLPLTSHETALALLPPPSARPRLDRLRALYDAACPKWPPHINLLYPFVRPEQLTDAVERISAALRSEGESEGVQVALDKVGVFERAKRENTIFLSCSDDEGVARLRGRVLRALGGEEGKGRKFQMHLTMGQSEDAAAAPHKFLVEKVGRVPRVEWTAREMAVLVRERTEGGSVMRLWGTVGVDGTVRREEGALGGFYEEGDRGEDGDGAERDTLQSGLPYYFEEETERWVPFRPGDIDMEEEARSTLSVASYNVLAEFEWPASEARYPLIVKNILAENAEADVLVLQEVTDGFLAHLLGDAQIRDAYPFCSHGPPTQDDIEPLPNYLNIVVLSKLAFDWEYVSFRRKHKGAVVARFEDVGRSIDGTFLPVVVGAVHLSHGLTDGAVAAKKTDIKRITGYLAETYPDHPWILAGDFNVTTSSASIDAALKKKTISDLSATHLASLDKMFTDLSLDDAWSKAAAADGSESDDGSEEVEGEQGATWDPTANGLAAAMAAGGGNLRAQRYDRILVRGEGFLAVSKFNMFGFLTEPSAGTDVSDQFASDHWGIRCTMKLVSTEAKVDAPSDEIASLIVPVHLHKAPGALAQPGSVKSALVSLDIIPSPSEASRRERALDLLKRVLLDTNSSPTPKPALIITPVGSQSLGIWTAASDLDVLCIGPFSTSTFFSLATQRLRRAAAIHPIRILRRVRAHTGTMLELSLDGIKTDLQYAPATTIAETWPAALQTPPQDPLWSLPAQTLSKLRPARETTYLLASLPCLSAFRDAHRLLRAWARARGIYAARFGLLSGIQLTLMLARVQKMVPRGTSVEDLVATFFSHYADFPWQNHAVFDPGFHRVRLPYTRTVREPMAVLGYFPPALNTAAAASKYSARTVAEEIKRARDKILEGGLKTWGELVEQGVGEFLKGYKTFVRLEVQCWGAGAGRASQFLGWVESRCVGLLVDMQRRVPAVGGRMWPGRFVSKEEESGAKQGEEGEEGAGEFRGCYLVGLEKGEEGMGREEMQIALGALKGVLGRFEAQMRGDEKYFDSRSCWLSAEVVNRGELGELEVDRREWGEYTPGEEEDESDEEEEEEQAGSGTGSDGDDSWEKDRKKRSKKGGKQPIAAVDLRADKTKKFRTAADAMNRIRWDPGLDSTEYLVGYEDRFTGAQEKDLGAWKTEQTDEEFIPQHRILYFKRKTDGLIVWDRRTRFDKLFGNAA</sequence>
<dbReference type="PANTHER" id="PTHR10682">
    <property type="entry name" value="POLY A POLYMERASE"/>
    <property type="match status" value="1"/>
</dbReference>
<evidence type="ECO:0000256" key="7">
    <source>
        <dbReference type="ARBA" id="ARBA00022840"/>
    </source>
</evidence>
<comment type="similarity">
    <text evidence="2">Belongs to the poly(A) polymerase family.</text>
</comment>
<organism evidence="13 14">
    <name type="scientific">Staphylotrichum tortipilum</name>
    <dbReference type="NCBI Taxonomy" id="2831512"/>
    <lineage>
        <taxon>Eukaryota</taxon>
        <taxon>Fungi</taxon>
        <taxon>Dikarya</taxon>
        <taxon>Ascomycota</taxon>
        <taxon>Pezizomycotina</taxon>
        <taxon>Sordariomycetes</taxon>
        <taxon>Sordariomycetidae</taxon>
        <taxon>Sordariales</taxon>
        <taxon>Chaetomiaceae</taxon>
        <taxon>Staphylotrichum</taxon>
    </lineage>
</organism>
<evidence type="ECO:0000256" key="5">
    <source>
        <dbReference type="ARBA" id="ARBA00022679"/>
    </source>
</evidence>
<dbReference type="Gene3D" id="1.10.1410.10">
    <property type="match status" value="1"/>
</dbReference>
<feature type="region of interest" description="Disordered" evidence="9">
    <location>
        <begin position="1"/>
        <end position="27"/>
    </location>
</feature>
<keyword evidence="7" id="KW-0067">ATP-binding</keyword>
<dbReference type="GO" id="GO:0031123">
    <property type="term" value="P:RNA 3'-end processing"/>
    <property type="evidence" value="ECO:0007669"/>
    <property type="project" value="InterPro"/>
</dbReference>
<feature type="domain" description="Poly(A) polymerase central" evidence="12">
    <location>
        <begin position="783"/>
        <end position="853"/>
    </location>
</feature>
<feature type="compositionally biased region" description="Acidic residues" evidence="9">
    <location>
        <begin position="1079"/>
        <end position="1094"/>
    </location>
</feature>
<dbReference type="Pfam" id="PF04457">
    <property type="entry name" value="MJ1316"/>
    <property type="match status" value="1"/>
</dbReference>
<dbReference type="GO" id="GO:0005524">
    <property type="term" value="F:ATP binding"/>
    <property type="evidence" value="ECO:0007669"/>
    <property type="project" value="UniProtKB-KW"/>
</dbReference>
<feature type="domain" description="Endonuclease/exonuclease/phosphatase" evidence="10">
    <location>
        <begin position="272"/>
        <end position="542"/>
    </location>
</feature>
<dbReference type="InterPro" id="IPR007012">
    <property type="entry name" value="PolA_pol_cen_dom"/>
</dbReference>
<dbReference type="Pfam" id="PF13563">
    <property type="entry name" value="2_5_RNA_ligase2"/>
    <property type="match status" value="1"/>
</dbReference>
<comment type="subcellular location">
    <subcellularLocation>
        <location evidence="1">Nucleus</location>
    </subcellularLocation>
</comment>
<keyword evidence="14" id="KW-1185">Reference proteome</keyword>
<dbReference type="SUPFAM" id="SSF81301">
    <property type="entry name" value="Nucleotidyltransferase"/>
    <property type="match status" value="1"/>
</dbReference>
<keyword evidence="4" id="KW-0507">mRNA processing</keyword>
<evidence type="ECO:0000256" key="1">
    <source>
        <dbReference type="ARBA" id="ARBA00004123"/>
    </source>
</evidence>
<dbReference type="GO" id="GO:0003723">
    <property type="term" value="F:RNA binding"/>
    <property type="evidence" value="ECO:0007669"/>
    <property type="project" value="InterPro"/>
</dbReference>
<feature type="compositionally biased region" description="Low complexity" evidence="9">
    <location>
        <begin position="1"/>
        <end position="13"/>
    </location>
</feature>
<dbReference type="InterPro" id="IPR040459">
    <property type="entry name" value="MJ1316"/>
</dbReference>
<proteinExistence type="inferred from homology"/>
<evidence type="ECO:0000256" key="2">
    <source>
        <dbReference type="ARBA" id="ARBA00010912"/>
    </source>
</evidence>
<keyword evidence="6" id="KW-0547">Nucleotide-binding</keyword>
<dbReference type="SUPFAM" id="SSF81631">
    <property type="entry name" value="PAP/OAS1 substrate-binding domain"/>
    <property type="match status" value="1"/>
</dbReference>
<reference evidence="13" key="2">
    <citation type="submission" date="2023-05" db="EMBL/GenBank/DDBJ databases">
        <authorList>
            <consortium name="Lawrence Berkeley National Laboratory"/>
            <person name="Steindorff A."/>
            <person name="Hensen N."/>
            <person name="Bonometti L."/>
            <person name="Westerberg I."/>
            <person name="Brannstrom I.O."/>
            <person name="Guillou S."/>
            <person name="Cros-Aarteil S."/>
            <person name="Calhoun S."/>
            <person name="Haridas S."/>
            <person name="Kuo A."/>
            <person name="Mondo S."/>
            <person name="Pangilinan J."/>
            <person name="Riley R."/>
            <person name="Labutti K."/>
            <person name="Andreopoulos B."/>
            <person name="Lipzen A."/>
            <person name="Chen C."/>
            <person name="Yanf M."/>
            <person name="Daum C."/>
            <person name="Ng V."/>
            <person name="Clum A."/>
            <person name="Ohm R."/>
            <person name="Martin F."/>
            <person name="Silar P."/>
            <person name="Natvig D."/>
            <person name="Lalanne C."/>
            <person name="Gautier V."/>
            <person name="Ament-Velasquez S.L."/>
            <person name="Kruys A."/>
            <person name="Hutchinson M.I."/>
            <person name="Powell A.J."/>
            <person name="Barry K."/>
            <person name="Miller A.N."/>
            <person name="Grigoriev I.V."/>
            <person name="Debuchy R."/>
            <person name="Gladieux P."/>
            <person name="Thoren M.H."/>
            <person name="Johannesson H."/>
        </authorList>
    </citation>
    <scope>NUCLEOTIDE SEQUENCE</scope>
    <source>
        <strain evidence="13">CBS 103.79</strain>
    </source>
</reference>
<name>A0AAN6MSH3_9PEZI</name>
<dbReference type="InterPro" id="IPR011068">
    <property type="entry name" value="NuclTrfase_I-like_C"/>
</dbReference>
<dbReference type="Gene3D" id="3.60.10.10">
    <property type="entry name" value="Endonuclease/exonuclease/phosphatase"/>
    <property type="match status" value="1"/>
</dbReference>
<feature type="region of interest" description="Disordered" evidence="9">
    <location>
        <begin position="1070"/>
        <end position="1124"/>
    </location>
</feature>